<dbReference type="STRING" id="272627.CCC_01882"/>
<feature type="signal peptide" evidence="1">
    <location>
        <begin position="1"/>
        <end position="19"/>
    </location>
</feature>
<name>A0A0C2YHB0_PARME</name>
<dbReference type="EMBL" id="JXSL01000026">
    <property type="protein sequence ID" value="KIL99089.1"/>
    <property type="molecule type" value="Genomic_DNA"/>
</dbReference>
<evidence type="ECO:0000313" key="2">
    <source>
        <dbReference type="EMBL" id="KIL99089.1"/>
    </source>
</evidence>
<comment type="caution">
    <text evidence="2">The sequence shown here is derived from an EMBL/GenBank/DDBJ whole genome shotgun (WGS) entry which is preliminary data.</text>
</comment>
<evidence type="ECO:0000313" key="3">
    <source>
        <dbReference type="Proteomes" id="UP000031971"/>
    </source>
</evidence>
<gene>
    <name evidence="2" type="ORF">CCC_01882</name>
</gene>
<evidence type="ECO:0000256" key="1">
    <source>
        <dbReference type="SAM" id="SignalP"/>
    </source>
</evidence>
<organism evidence="2 3">
    <name type="scientific">Paramagnetospirillum magnetotacticum MS-1</name>
    <dbReference type="NCBI Taxonomy" id="272627"/>
    <lineage>
        <taxon>Bacteria</taxon>
        <taxon>Pseudomonadati</taxon>
        <taxon>Pseudomonadota</taxon>
        <taxon>Alphaproteobacteria</taxon>
        <taxon>Rhodospirillales</taxon>
        <taxon>Magnetospirillaceae</taxon>
        <taxon>Paramagnetospirillum</taxon>
    </lineage>
</organism>
<feature type="chain" id="PRO_5002174601" description="Lipoprotein" evidence="1">
    <location>
        <begin position="20"/>
        <end position="151"/>
    </location>
</feature>
<dbReference type="AlphaFoldDB" id="A0A0C2YHB0"/>
<keyword evidence="3" id="KW-1185">Reference proteome</keyword>
<accession>A0A0C2YHB0</accession>
<evidence type="ECO:0008006" key="4">
    <source>
        <dbReference type="Google" id="ProtNLM"/>
    </source>
</evidence>
<dbReference type="RefSeq" id="WP_041040859.1">
    <property type="nucleotide sequence ID" value="NZ_JXSL01000026.1"/>
</dbReference>
<dbReference type="OrthoDB" id="7348572at2"/>
<proteinExistence type="predicted"/>
<protein>
    <recommendedName>
        <fullName evidence="4">Lipoprotein</fullName>
    </recommendedName>
</protein>
<reference evidence="2 3" key="1">
    <citation type="submission" date="2015-01" db="EMBL/GenBank/DDBJ databases">
        <title>Genome Sequence of Magnetospirillum magnetotacticum Strain MS-1.</title>
        <authorList>
            <person name="Marinov G.K."/>
            <person name="Smalley M.D."/>
            <person name="DeSalvo G."/>
        </authorList>
    </citation>
    <scope>NUCLEOTIDE SEQUENCE [LARGE SCALE GENOMIC DNA]</scope>
    <source>
        <strain evidence="2 3">MS-1</strain>
    </source>
</reference>
<sequence>MRTNTLIIVLFAVALSGCANTPKVPLANRLEGKTPDERHEILRRTCLTEAEWDLDRAAARQPINAQHRYRDSNTTRETSHLKTLCRELSALPAILRNTPIELKMRTELIEKCRREIEDHTDLRSKENIAHMSRVQELCEGMTGFSIPTEQD</sequence>
<dbReference type="Proteomes" id="UP000031971">
    <property type="component" value="Unassembled WGS sequence"/>
</dbReference>
<dbReference type="PROSITE" id="PS51257">
    <property type="entry name" value="PROKAR_LIPOPROTEIN"/>
    <property type="match status" value="1"/>
</dbReference>
<keyword evidence="1" id="KW-0732">Signal</keyword>